<dbReference type="GO" id="GO:0005524">
    <property type="term" value="F:ATP binding"/>
    <property type="evidence" value="ECO:0007669"/>
    <property type="project" value="UniProtKB-UniRule"/>
</dbReference>
<dbReference type="EMBL" id="KX757706">
    <property type="protein sequence ID" value="AOZ21316.1"/>
    <property type="molecule type" value="Genomic_DNA"/>
</dbReference>
<accession>A0A1I9RH09</accession>
<dbReference type="InterPro" id="IPR045851">
    <property type="entry name" value="AMP-bd_C_sf"/>
</dbReference>
<dbReference type="NCBIfam" id="TIGR01733">
    <property type="entry name" value="AA-adenyl-dom"/>
    <property type="match status" value="1"/>
</dbReference>
<dbReference type="PROSITE" id="PS50075">
    <property type="entry name" value="CARRIER"/>
    <property type="match status" value="1"/>
</dbReference>
<dbReference type="InterPro" id="IPR036736">
    <property type="entry name" value="ACP-like_sf"/>
</dbReference>
<dbReference type="PROSITE" id="PS00012">
    <property type="entry name" value="PHOSPHOPANTETHEINE"/>
    <property type="match status" value="1"/>
</dbReference>
<organism evidence="10">
    <name type="scientific">Paraburkholderia acidicola</name>
    <dbReference type="NCBI Taxonomy" id="1912599"/>
    <lineage>
        <taxon>Bacteria</taxon>
        <taxon>Pseudomonadati</taxon>
        <taxon>Pseudomonadota</taxon>
        <taxon>Betaproteobacteria</taxon>
        <taxon>Burkholderiales</taxon>
        <taxon>Burkholderiaceae</taxon>
        <taxon>Paraburkholderia</taxon>
    </lineage>
</organism>
<dbReference type="PANTHER" id="PTHR45527">
    <property type="entry name" value="NONRIBOSOMAL PEPTIDE SYNTHETASE"/>
    <property type="match status" value="1"/>
</dbReference>
<dbReference type="NCBIfam" id="TIGR00455">
    <property type="entry name" value="apsK"/>
    <property type="match status" value="1"/>
</dbReference>
<dbReference type="GO" id="GO:0043041">
    <property type="term" value="P:amino acid activation for nonribosomal peptide biosynthetic process"/>
    <property type="evidence" value="ECO:0007669"/>
    <property type="project" value="TreeGrafter"/>
</dbReference>
<proteinExistence type="inferred from homology"/>
<keyword evidence="5 8" id="KW-0808">Transferase</keyword>
<dbReference type="SUPFAM" id="SSF56801">
    <property type="entry name" value="Acetyl-CoA synthetase-like"/>
    <property type="match status" value="1"/>
</dbReference>
<dbReference type="FunFam" id="1.10.1200.10:FF:000016">
    <property type="entry name" value="Non-ribosomal peptide synthase"/>
    <property type="match status" value="1"/>
</dbReference>
<evidence type="ECO:0000256" key="7">
    <source>
        <dbReference type="ARBA" id="ARBA00022840"/>
    </source>
</evidence>
<dbReference type="SUPFAM" id="SSF52540">
    <property type="entry name" value="P-loop containing nucleoside triphosphate hydrolases"/>
    <property type="match status" value="1"/>
</dbReference>
<keyword evidence="3" id="KW-0596">Phosphopantetheine</keyword>
<evidence type="ECO:0000256" key="1">
    <source>
        <dbReference type="ARBA" id="ARBA00001823"/>
    </source>
</evidence>
<evidence type="ECO:0000256" key="6">
    <source>
        <dbReference type="ARBA" id="ARBA00022741"/>
    </source>
</evidence>
<sequence>MNERRRGIAFVRSCHDFLRASDFSIAAVNSLRRSIAPAHRVLDTCGRGGAGLLALHYGAGRVVALTAETMPQVDAQESGLDARMSFLDDDRAQTLADREGRFDVVLGLTSTGQPGIDLDYGFRLDDYARRFGTANVAVVPNGVRYSAQLVEWGDAGLLESDVETRKRALESRYGIAFDPILEHLGAAAASHDAVGSDAMRALGPSVPFLTCHPGDRQASGAVAPLDVTLTATQSGRADGVMWTQELIHDGIVIKRIQGCSWLDARRDLEVGEALTVSVASMATAVPFDGSETAPRLASAARVTGAPAPLVFWLTGISGAGKTAIATRFKEHAEADGWPTVVLDGDALRSGLNADLGFSDAHRAENVRRVAEVAALMADIGHLVIVSLISPKRAFRESARTIIGAERFVEVFVDTPPAIAEARDPKGLYRRARAGLVTSFTGIHSSYEPPLNPQLRIDTTTHEVEDAVKMLRDHYIDARLPAVRVDLPEQPVRVDRFGRRFATAVAAGIATADSLTARFTEVAARRRDATALVCGDEHWTYGQLAAHAGRIAAAISAAGGSANEPVALLYPHGAPMIAAMLGVLGAGKFYVPLIADHPLPHLQSVVRECGCRIVLAAPALVDTATQLGVEVRIIDDASLPDVDRALDTRPGDAVSYLLFTSGTTGVPKGVMQCDRNVLHHAACYASSIGLGVDDRMTLLPYYGFDASVMDIFATLLTGASLHIWDVRERGVEGIGEWLTRERITIWHSTPSVLRAAFPIFAQPAALRWVVLGGEAATGNDAVLAARQGGPQCRLLNGLGPTECTTALQYVADPVADANAPRLPVGRPVPGVEIMLLDAAGEVSATEGELAIVSPFVALGYWGRPELSAERFGATARADGARRYRTGDLLRMNADGCYEHLTRVDDQIKIRGMRVELGEIEAALCGHGDVLQAVALPHLDDVTQQQTIIAYVVLRDASTIDVAALRAYIAGRLPAHMVPRAVIRLDAIPLLPNGKLNRRALPAPSQIAAPAGACKRPRTPLHHVLAACWADVLRRDSVGIDENFFELGGDSLLGARLLSRVRHDLELDAQLGDLFRHPTVESLASHLLASR</sequence>
<comment type="pathway">
    <text evidence="8">Sulfur metabolism; hydrogen sulfide biosynthesis; sulfite from sulfate: step 2/3.</text>
</comment>
<dbReference type="PANTHER" id="PTHR45527:SF1">
    <property type="entry name" value="FATTY ACID SYNTHASE"/>
    <property type="match status" value="1"/>
</dbReference>
<evidence type="ECO:0000259" key="9">
    <source>
        <dbReference type="PROSITE" id="PS50075"/>
    </source>
</evidence>
<dbReference type="AlphaFoldDB" id="A0A1I9RH09"/>
<dbReference type="GO" id="GO:0000103">
    <property type="term" value="P:sulfate assimilation"/>
    <property type="evidence" value="ECO:0007669"/>
    <property type="project" value="UniProtKB-UniRule"/>
</dbReference>
<dbReference type="Pfam" id="PF00501">
    <property type="entry name" value="AMP-binding"/>
    <property type="match status" value="1"/>
</dbReference>
<dbReference type="GO" id="GO:0044550">
    <property type="term" value="P:secondary metabolite biosynthetic process"/>
    <property type="evidence" value="ECO:0007669"/>
    <property type="project" value="TreeGrafter"/>
</dbReference>
<dbReference type="GO" id="GO:0072330">
    <property type="term" value="P:monocarboxylic acid biosynthetic process"/>
    <property type="evidence" value="ECO:0007669"/>
    <property type="project" value="UniProtKB-ARBA"/>
</dbReference>
<keyword evidence="4 8" id="KW-0597">Phosphoprotein</keyword>
<dbReference type="InterPro" id="IPR002891">
    <property type="entry name" value="APS"/>
</dbReference>
<comment type="catalytic activity">
    <reaction evidence="1 8">
        <text>adenosine 5'-phosphosulfate + ATP = 3'-phosphoadenylyl sulfate + ADP + H(+)</text>
        <dbReference type="Rhea" id="RHEA:24152"/>
        <dbReference type="ChEBI" id="CHEBI:15378"/>
        <dbReference type="ChEBI" id="CHEBI:30616"/>
        <dbReference type="ChEBI" id="CHEBI:58243"/>
        <dbReference type="ChEBI" id="CHEBI:58339"/>
        <dbReference type="ChEBI" id="CHEBI:456216"/>
        <dbReference type="EC" id="2.7.1.25"/>
    </reaction>
</comment>
<dbReference type="UniPathway" id="UPA00140">
    <property type="reaction ID" value="UER00205"/>
</dbReference>
<feature type="active site" description="Phosphoserine intermediate" evidence="8">
    <location>
        <position position="389"/>
    </location>
</feature>
<dbReference type="InterPro" id="IPR000873">
    <property type="entry name" value="AMP-dep_synth/lig_dom"/>
</dbReference>
<keyword evidence="6 8" id="KW-0547">Nucleotide-binding</keyword>
<dbReference type="SUPFAM" id="SSF47336">
    <property type="entry name" value="ACP-like"/>
    <property type="match status" value="1"/>
</dbReference>
<dbReference type="BioCyc" id="MetaCyc:MONOMER-124143"/>
<keyword evidence="8" id="KW-0418">Kinase</keyword>
<feature type="binding site" evidence="8">
    <location>
        <begin position="315"/>
        <end position="322"/>
    </location>
    <ligand>
        <name>ATP</name>
        <dbReference type="ChEBI" id="CHEBI:30616"/>
    </ligand>
</feature>
<dbReference type="Gene3D" id="3.40.50.300">
    <property type="entry name" value="P-loop containing nucleotide triphosphate hydrolases"/>
    <property type="match status" value="1"/>
</dbReference>
<dbReference type="Pfam" id="PF01583">
    <property type="entry name" value="APS_kinase"/>
    <property type="match status" value="1"/>
</dbReference>
<evidence type="ECO:0000256" key="3">
    <source>
        <dbReference type="ARBA" id="ARBA00022450"/>
    </source>
</evidence>
<comment type="function">
    <text evidence="8">Catalyzes the synthesis of activated sulfate.</text>
</comment>
<dbReference type="NCBIfam" id="NF003013">
    <property type="entry name" value="PRK03846.1"/>
    <property type="match status" value="1"/>
</dbReference>
<keyword evidence="7 8" id="KW-0067">ATP-binding</keyword>
<evidence type="ECO:0000313" key="10">
    <source>
        <dbReference type="EMBL" id="AOZ21316.1"/>
    </source>
</evidence>
<dbReference type="InterPro" id="IPR010071">
    <property type="entry name" value="AA_adenyl_dom"/>
</dbReference>
<dbReference type="Gene3D" id="3.30.300.30">
    <property type="match status" value="1"/>
</dbReference>
<dbReference type="RefSeq" id="WP_207557063.1">
    <property type="nucleotide sequence ID" value="NZ_MTZV01000006.1"/>
</dbReference>
<dbReference type="PROSITE" id="PS00455">
    <property type="entry name" value="AMP_BINDING"/>
    <property type="match status" value="1"/>
</dbReference>
<dbReference type="InterPro" id="IPR025110">
    <property type="entry name" value="AMP-bd_C"/>
</dbReference>
<dbReference type="GO" id="GO:0004020">
    <property type="term" value="F:adenylylsulfate kinase activity"/>
    <property type="evidence" value="ECO:0007669"/>
    <property type="project" value="UniProtKB-UniRule"/>
</dbReference>
<evidence type="ECO:0000256" key="4">
    <source>
        <dbReference type="ARBA" id="ARBA00022553"/>
    </source>
</evidence>
<dbReference type="InterPro" id="IPR009081">
    <property type="entry name" value="PP-bd_ACP"/>
</dbReference>
<dbReference type="InterPro" id="IPR027417">
    <property type="entry name" value="P-loop_NTPase"/>
</dbReference>
<feature type="domain" description="Carrier" evidence="9">
    <location>
        <begin position="1014"/>
        <end position="1089"/>
    </location>
</feature>
<dbReference type="CDD" id="cd02027">
    <property type="entry name" value="APSK"/>
    <property type="match status" value="1"/>
</dbReference>
<dbReference type="Gene3D" id="1.10.1200.10">
    <property type="entry name" value="ACP-like"/>
    <property type="match status" value="1"/>
</dbReference>
<dbReference type="Pfam" id="PF00550">
    <property type="entry name" value="PP-binding"/>
    <property type="match status" value="1"/>
</dbReference>
<dbReference type="GO" id="GO:0070814">
    <property type="term" value="P:hydrogen sulfide biosynthetic process"/>
    <property type="evidence" value="ECO:0007669"/>
    <property type="project" value="UniProtKB-UniRule"/>
</dbReference>
<evidence type="ECO:0000256" key="2">
    <source>
        <dbReference type="ARBA" id="ARBA00012121"/>
    </source>
</evidence>
<dbReference type="InterPro" id="IPR042099">
    <property type="entry name" value="ANL_N_sf"/>
</dbReference>
<comment type="similarity">
    <text evidence="8">Belongs to the APS kinase family.</text>
</comment>
<evidence type="ECO:0000256" key="8">
    <source>
        <dbReference type="HAMAP-Rule" id="MF_00065"/>
    </source>
</evidence>
<dbReference type="CDD" id="cd05930">
    <property type="entry name" value="A_NRPS"/>
    <property type="match status" value="1"/>
</dbReference>
<evidence type="ECO:0000256" key="5">
    <source>
        <dbReference type="ARBA" id="ARBA00022679"/>
    </source>
</evidence>
<dbReference type="InterPro" id="IPR059117">
    <property type="entry name" value="APS_kinase_dom"/>
</dbReference>
<dbReference type="Pfam" id="PF13193">
    <property type="entry name" value="AMP-binding_C"/>
    <property type="match status" value="1"/>
</dbReference>
<protein>
    <recommendedName>
        <fullName evidence="2 8">Adenylyl-sulfate kinase</fullName>
        <ecNumber evidence="2 8">2.7.1.25</ecNumber>
    </recommendedName>
    <alternativeName>
        <fullName evidence="8">APS kinase</fullName>
    </alternativeName>
    <alternativeName>
        <fullName evidence="8">ATP adenosine-5'-phosphosulfate 3'-phosphotransferase</fullName>
    </alternativeName>
    <alternativeName>
        <fullName evidence="8">Adenosine-5'-phosphosulfate kinase</fullName>
    </alternativeName>
</protein>
<dbReference type="Gene3D" id="3.40.50.12780">
    <property type="entry name" value="N-terminal domain of ligase-like"/>
    <property type="match status" value="1"/>
</dbReference>
<dbReference type="GO" id="GO:0005737">
    <property type="term" value="C:cytoplasm"/>
    <property type="evidence" value="ECO:0007669"/>
    <property type="project" value="TreeGrafter"/>
</dbReference>
<name>A0A1I9RH09_9BURK</name>
<dbReference type="EC" id="2.7.1.25" evidence="2 8"/>
<dbReference type="InterPro" id="IPR020845">
    <property type="entry name" value="AMP-binding_CS"/>
</dbReference>
<dbReference type="HAMAP" id="MF_00065">
    <property type="entry name" value="Adenylyl_sulf_kinase"/>
    <property type="match status" value="1"/>
</dbReference>
<dbReference type="InterPro" id="IPR020806">
    <property type="entry name" value="PKS_PP-bd"/>
</dbReference>
<reference evidence="10" key="1">
    <citation type="submission" date="2016-08" db="EMBL/GenBank/DDBJ databases">
        <title>Identification and Characterization of the Sulfazecin Monobactam Biosynthetic Gene Cluster.</title>
        <authorList>
            <person name="Li R."/>
            <person name="Oliver R.A."/>
            <person name="Townsend C.A."/>
        </authorList>
    </citation>
    <scope>NUCLEOTIDE SEQUENCE</scope>
    <source>
        <strain evidence="10">ATCC 31363</strain>
    </source>
</reference>
<dbReference type="GO" id="GO:0031177">
    <property type="term" value="F:phosphopantetheine binding"/>
    <property type="evidence" value="ECO:0007669"/>
    <property type="project" value="InterPro"/>
</dbReference>
<gene>
    <name evidence="10" type="primary">sulI</name>
    <name evidence="8" type="synonym">cysC</name>
</gene>
<dbReference type="SMART" id="SM00823">
    <property type="entry name" value="PKS_PP"/>
    <property type="match status" value="1"/>
</dbReference>
<dbReference type="InterPro" id="IPR006162">
    <property type="entry name" value="Ppantetheine_attach_site"/>
</dbReference>